<dbReference type="InterPro" id="IPR006530">
    <property type="entry name" value="YD"/>
</dbReference>
<proteinExistence type="predicted"/>
<dbReference type="InterPro" id="IPR050708">
    <property type="entry name" value="T6SS_VgrG/RHS"/>
</dbReference>
<feature type="domain" description="DUF6973" evidence="2">
    <location>
        <begin position="721"/>
        <end position="813"/>
    </location>
</feature>
<dbReference type="InterPro" id="IPR022385">
    <property type="entry name" value="Rhs_assc_core"/>
</dbReference>
<sequence>MADMPSWAKTVFDGAGREVAKIQYGGAAEVRRSATVYAGADQHTVTPPLGGKTTYTTNAAGKITGISEQFGTQWLNSAREYDALGNLTRMTDANGNARKFTYDWAKRRVALTDPDFGATTAAYDPAGNLTSATDAKGVTISTVYDDLGRKKEQWVGNPGSGTKVAEWVYDTLFKGERTSATRWTSGQAYTDTVTDYDADYRRLGSTLTIPSTEGLLARTYTFKVGYDKAGRENSRTFPEAGGLPEETIATTSNDVGLPTGLSSDFGGGLTYVKTTGYSLTGKLSSRDLGDSASVRRTLTWDPATNAITSVKTVSSAGNTPSATVQEDQFSYDLAGSLASILDKTGTPAPQMECFGYDIRRRLASAFTTTGACTGGPASGGPDPYSLSYTYDPVGNIKSVADFGQAAAYDYPAPGAGVVRPNAVGSITRASGTDTYTYDARGQLTSQLVSGTPSTFDWNELGQMAKATVGGAISEEVYDAEGKRLIRRESGKTVLYLGAMELELANGKVTGKRYYQTQDGAVVAMRTSGRTGVTWLLAGPQGSQELAIDDTTGKADRQKYMPFGARRAGRDALPGTDHGFLGKTEDDATGLVDLGARYYSPAIARFVSTDPLLAGDPSEQQLANPYSYAGDNPLQLSDPTGLFPQAQNGSLLCLPTDLLCSIDAQNQALDSEELAGLQQERQGSSQLLAELNGAETVQRGSVAKTVLPKKECEGVSDESCSLFFYASSKAMQLTDSSYSKPDGCKKNKRCYKNAMRHCIQQVALTDMCGLKDAQRMAENHEKGNDMSNPNVVRDTMVDKHNNTVSQRTALENLSELRAIRTGKGSREQREAKYWGYVKDLCQSVWDSKELR</sequence>
<keyword evidence="5" id="KW-1185">Reference proteome</keyword>
<evidence type="ECO:0000256" key="1">
    <source>
        <dbReference type="ARBA" id="ARBA00022737"/>
    </source>
</evidence>
<accession>A0ABV9EPB9</accession>
<evidence type="ECO:0000259" key="2">
    <source>
        <dbReference type="Pfam" id="PF22322"/>
    </source>
</evidence>
<dbReference type="NCBIfam" id="TIGR01643">
    <property type="entry name" value="YD_repeat_2x"/>
    <property type="match status" value="2"/>
</dbReference>
<dbReference type="Gene3D" id="2.180.10.10">
    <property type="entry name" value="RHS repeat-associated core"/>
    <property type="match status" value="1"/>
</dbReference>
<dbReference type="Pfam" id="PF22322">
    <property type="entry name" value="DUF6973"/>
    <property type="match status" value="1"/>
</dbReference>
<dbReference type="Pfam" id="PF05593">
    <property type="entry name" value="RHS_repeat"/>
    <property type="match status" value="2"/>
</dbReference>
<dbReference type="NCBIfam" id="TIGR03696">
    <property type="entry name" value="Rhs_assc_core"/>
    <property type="match status" value="1"/>
</dbReference>
<dbReference type="InterPro" id="IPR054246">
    <property type="entry name" value="DUF6973"/>
</dbReference>
<evidence type="ECO:0000259" key="3">
    <source>
        <dbReference type="Pfam" id="PF25023"/>
    </source>
</evidence>
<dbReference type="InterPro" id="IPR031325">
    <property type="entry name" value="RHS_repeat"/>
</dbReference>
<keyword evidence="1" id="KW-0677">Repeat</keyword>
<comment type="caution">
    <text evidence="4">The sequence shown here is derived from an EMBL/GenBank/DDBJ whole genome shotgun (WGS) entry which is preliminary data.</text>
</comment>
<reference evidence="5" key="1">
    <citation type="journal article" date="2019" name="Int. J. Syst. Evol. Microbiol.">
        <title>The Global Catalogue of Microorganisms (GCM) 10K type strain sequencing project: providing services to taxonomists for standard genome sequencing and annotation.</title>
        <authorList>
            <consortium name="The Broad Institute Genomics Platform"/>
            <consortium name="The Broad Institute Genome Sequencing Center for Infectious Disease"/>
            <person name="Wu L."/>
            <person name="Ma J."/>
        </authorList>
    </citation>
    <scope>NUCLEOTIDE SEQUENCE [LARGE SCALE GENOMIC DNA]</scope>
    <source>
        <strain evidence="5">CCUG 49560</strain>
    </source>
</reference>
<dbReference type="InterPro" id="IPR056823">
    <property type="entry name" value="TEN-like_YD-shell"/>
</dbReference>
<protein>
    <submittedName>
        <fullName evidence="4">RHS repeat domain-containing protein</fullName>
    </submittedName>
</protein>
<name>A0ABV9EPB9_9ACTN</name>
<evidence type="ECO:0000313" key="4">
    <source>
        <dbReference type="EMBL" id="MFC4589854.1"/>
    </source>
</evidence>
<gene>
    <name evidence="4" type="ORF">ACFO8L_27450</name>
</gene>
<dbReference type="PANTHER" id="PTHR32305:SF17">
    <property type="entry name" value="TRNA NUCLEASE WAPA"/>
    <property type="match status" value="1"/>
</dbReference>
<dbReference type="Pfam" id="PF25023">
    <property type="entry name" value="TEN_YD-shell"/>
    <property type="match status" value="1"/>
</dbReference>
<dbReference type="Proteomes" id="UP001595891">
    <property type="component" value="Unassembled WGS sequence"/>
</dbReference>
<dbReference type="EMBL" id="JBHSFN010000018">
    <property type="protein sequence ID" value="MFC4589854.1"/>
    <property type="molecule type" value="Genomic_DNA"/>
</dbReference>
<evidence type="ECO:0000313" key="5">
    <source>
        <dbReference type="Proteomes" id="UP001595891"/>
    </source>
</evidence>
<organism evidence="4 5">
    <name type="scientific">Sphaerisporangium corydalis</name>
    <dbReference type="NCBI Taxonomy" id="1441875"/>
    <lineage>
        <taxon>Bacteria</taxon>
        <taxon>Bacillati</taxon>
        <taxon>Actinomycetota</taxon>
        <taxon>Actinomycetes</taxon>
        <taxon>Streptosporangiales</taxon>
        <taxon>Streptosporangiaceae</taxon>
        <taxon>Sphaerisporangium</taxon>
    </lineage>
</organism>
<dbReference type="RefSeq" id="WP_262842966.1">
    <property type="nucleotide sequence ID" value="NZ_JANZYP010000014.1"/>
</dbReference>
<feature type="domain" description="Teneurin-like YD-shell" evidence="3">
    <location>
        <begin position="384"/>
        <end position="632"/>
    </location>
</feature>
<dbReference type="PANTHER" id="PTHR32305">
    <property type="match status" value="1"/>
</dbReference>